<dbReference type="SUPFAM" id="SSF46565">
    <property type="entry name" value="Chaperone J-domain"/>
    <property type="match status" value="1"/>
</dbReference>
<feature type="domain" description="J" evidence="4">
    <location>
        <begin position="2"/>
        <end position="69"/>
    </location>
</feature>
<feature type="compositionally biased region" description="Low complexity" evidence="3">
    <location>
        <begin position="62"/>
        <end position="72"/>
    </location>
</feature>
<keyword evidence="1" id="KW-0677">Repeat</keyword>
<dbReference type="SUPFAM" id="SSF48452">
    <property type="entry name" value="TPR-like"/>
    <property type="match status" value="1"/>
</dbReference>
<organism evidence="5 6">
    <name type="scientific">Geothrix rubra</name>
    <dbReference type="NCBI Taxonomy" id="2927977"/>
    <lineage>
        <taxon>Bacteria</taxon>
        <taxon>Pseudomonadati</taxon>
        <taxon>Acidobacteriota</taxon>
        <taxon>Holophagae</taxon>
        <taxon>Holophagales</taxon>
        <taxon>Holophagaceae</taxon>
        <taxon>Geothrix</taxon>
    </lineage>
</organism>
<dbReference type="PANTHER" id="PTHR45188:SF2">
    <property type="entry name" value="DNAJ HOMOLOG SUBFAMILY C MEMBER 7"/>
    <property type="match status" value="1"/>
</dbReference>
<dbReference type="Pfam" id="PF00226">
    <property type="entry name" value="DnaJ"/>
    <property type="match status" value="1"/>
</dbReference>
<keyword evidence="6" id="KW-1185">Reference proteome</keyword>
<gene>
    <name evidence="5" type="ORF">GETHPA_08310</name>
</gene>
<comment type="caution">
    <text evidence="5">The sequence shown here is derived from an EMBL/GenBank/DDBJ whole genome shotgun (WGS) entry which is preliminary data.</text>
</comment>
<dbReference type="Proteomes" id="UP001165089">
    <property type="component" value="Unassembled WGS sequence"/>
</dbReference>
<protein>
    <recommendedName>
        <fullName evidence="4">J domain-containing protein</fullName>
    </recommendedName>
</protein>
<evidence type="ECO:0000256" key="3">
    <source>
        <dbReference type="SAM" id="MobiDB-lite"/>
    </source>
</evidence>
<sequence>MNPFEVLEIPADASNEDIKAAYHRLAKQWHPDRYSGKEKEAAEAKFRELAEAFSMLKDPGRRLTLQQQQPARPQAPTPAAAPPRPQEMAGERSPEDWATMAREAFNDGKVDQARALIHYAIRMDGSKAAYHALLAGILEQEGGDVRAVIKALETAVRLDPKDVESHIKLAGHFHGLGMAARAQRHVDLARELAPNHPKLRKHRPPQQPQAHGGKGQGKGKTPVVQPGLMDQLKDLWGRLTGRG</sequence>
<evidence type="ECO:0000313" key="5">
    <source>
        <dbReference type="EMBL" id="GLH69298.1"/>
    </source>
</evidence>
<dbReference type="PROSITE" id="PS50076">
    <property type="entry name" value="DNAJ_2"/>
    <property type="match status" value="1"/>
</dbReference>
<dbReference type="Gene3D" id="1.10.287.110">
    <property type="entry name" value="DnaJ domain"/>
    <property type="match status" value="1"/>
</dbReference>
<dbReference type="EMBL" id="BSDD01000001">
    <property type="protein sequence ID" value="GLH69298.1"/>
    <property type="molecule type" value="Genomic_DNA"/>
</dbReference>
<feature type="region of interest" description="Disordered" evidence="3">
    <location>
        <begin position="57"/>
        <end position="94"/>
    </location>
</feature>
<evidence type="ECO:0000259" key="4">
    <source>
        <dbReference type="PROSITE" id="PS50076"/>
    </source>
</evidence>
<keyword evidence="2" id="KW-0802">TPR repeat</keyword>
<dbReference type="RefSeq" id="WP_285723236.1">
    <property type="nucleotide sequence ID" value="NZ_BSDD01000001.1"/>
</dbReference>
<dbReference type="PANTHER" id="PTHR45188">
    <property type="entry name" value="DNAJ PROTEIN P58IPK HOMOLOG"/>
    <property type="match status" value="1"/>
</dbReference>
<dbReference type="CDD" id="cd06257">
    <property type="entry name" value="DnaJ"/>
    <property type="match status" value="1"/>
</dbReference>
<dbReference type="PRINTS" id="PR00625">
    <property type="entry name" value="JDOMAIN"/>
</dbReference>
<accession>A0ABQ5Q454</accession>
<evidence type="ECO:0000313" key="6">
    <source>
        <dbReference type="Proteomes" id="UP001165089"/>
    </source>
</evidence>
<proteinExistence type="predicted"/>
<dbReference type="SMART" id="SM00271">
    <property type="entry name" value="DnaJ"/>
    <property type="match status" value="1"/>
</dbReference>
<name>A0ABQ5Q454_9BACT</name>
<dbReference type="InterPro" id="IPR036869">
    <property type="entry name" value="J_dom_sf"/>
</dbReference>
<evidence type="ECO:0000256" key="1">
    <source>
        <dbReference type="ARBA" id="ARBA00022737"/>
    </source>
</evidence>
<evidence type="ECO:0000256" key="2">
    <source>
        <dbReference type="ARBA" id="ARBA00022803"/>
    </source>
</evidence>
<feature type="region of interest" description="Disordered" evidence="3">
    <location>
        <begin position="195"/>
        <end position="230"/>
    </location>
</feature>
<dbReference type="InterPro" id="IPR011990">
    <property type="entry name" value="TPR-like_helical_dom_sf"/>
</dbReference>
<dbReference type="Gene3D" id="1.25.40.10">
    <property type="entry name" value="Tetratricopeptide repeat domain"/>
    <property type="match status" value="1"/>
</dbReference>
<feature type="compositionally biased region" description="Pro residues" evidence="3">
    <location>
        <begin position="73"/>
        <end position="85"/>
    </location>
</feature>
<reference evidence="5 6" key="1">
    <citation type="journal article" date="2023" name="Antonie Van Leeuwenhoek">
        <title>Mesoterricola silvestris gen. nov., sp. nov., Mesoterricola sediminis sp. nov., Geothrix oryzae sp. nov., Geothrix edaphica sp. nov., Geothrix rubra sp. nov., and Geothrix limicola sp. nov., six novel members of Acidobacteriota isolated from soils.</title>
        <authorList>
            <person name="Itoh H."/>
            <person name="Sugisawa Y."/>
            <person name="Mise K."/>
            <person name="Xu Z."/>
            <person name="Kuniyasu M."/>
            <person name="Ushijima N."/>
            <person name="Kawano K."/>
            <person name="Kobayashi E."/>
            <person name="Shiratori Y."/>
            <person name="Masuda Y."/>
            <person name="Senoo K."/>
        </authorList>
    </citation>
    <scope>NUCLEOTIDE SEQUENCE [LARGE SCALE GENOMIC DNA]</scope>
    <source>
        <strain evidence="5 6">Red803</strain>
    </source>
</reference>
<dbReference type="InterPro" id="IPR001623">
    <property type="entry name" value="DnaJ_domain"/>
</dbReference>